<evidence type="ECO:0000313" key="4">
    <source>
        <dbReference type="Proteomes" id="UP000324870"/>
    </source>
</evidence>
<reference evidence="3" key="3">
    <citation type="submission" date="2023-10" db="EMBL/GenBank/DDBJ databases">
        <title>Genome Sequence of the Bacteria from From Gut Wall in Crohn's Disease.</title>
        <authorList>
            <person name="Rodriguez-Palacios A."/>
        </authorList>
    </citation>
    <scope>NUCLEOTIDE SEQUENCE</scope>
    <source>
        <strain evidence="3">CavFT-hAR58</strain>
    </source>
</reference>
<sequence>MTTTFENSKGYKVLPLSADEIKVWPRAKTCDRCGRKISSNGFYVGAVNLMYCPDCYEEWHATAPEKQELQCPRENSHLAKANEYIAEGLSDIKSTKK</sequence>
<evidence type="ECO:0000313" key="1">
    <source>
        <dbReference type="EMBL" id="GKI19832.1"/>
    </source>
</evidence>
<dbReference type="Proteomes" id="UP000324870">
    <property type="component" value="Unassembled WGS sequence"/>
</dbReference>
<comment type="caution">
    <text evidence="3">The sequence shown here is derived from an EMBL/GenBank/DDBJ whole genome shotgun (WGS) entry which is preliminary data.</text>
</comment>
<accession>A0A5B5VPT2</accession>
<evidence type="ECO:0000313" key="2">
    <source>
        <dbReference type="EMBL" id="KAA3159062.1"/>
    </source>
</evidence>
<dbReference type="EMBL" id="BQOL01000002">
    <property type="protein sequence ID" value="GKI19832.1"/>
    <property type="molecule type" value="Genomic_DNA"/>
</dbReference>
<evidence type="ECO:0000313" key="3">
    <source>
        <dbReference type="EMBL" id="MDU0259544.1"/>
    </source>
</evidence>
<dbReference type="RefSeq" id="WP_014774441.1">
    <property type="nucleotide sequence ID" value="NZ_AP025581.1"/>
</dbReference>
<reference evidence="2 4" key="1">
    <citation type="journal article" date="2019" name="Nat. Med.">
        <title>A library of human gut bacterial isolates paired with longitudinal multiomics data enables mechanistic microbiome research.</title>
        <authorList>
            <person name="Poyet M."/>
            <person name="Groussin M."/>
            <person name="Gibbons S.M."/>
            <person name="Avila-Pacheco J."/>
            <person name="Jiang X."/>
            <person name="Kearney S.M."/>
            <person name="Perrotta A.R."/>
            <person name="Berdy B."/>
            <person name="Zhao S."/>
            <person name="Lieberman T.D."/>
            <person name="Swanson P.K."/>
            <person name="Smith M."/>
            <person name="Roesemann S."/>
            <person name="Alexander J.E."/>
            <person name="Rich S.A."/>
            <person name="Livny J."/>
            <person name="Vlamakis H."/>
            <person name="Clish C."/>
            <person name="Bullock K."/>
            <person name="Deik A."/>
            <person name="Scott J."/>
            <person name="Pierce K.A."/>
            <person name="Xavier R.J."/>
            <person name="Alm E.J."/>
        </authorList>
    </citation>
    <scope>NUCLEOTIDE SEQUENCE [LARGE SCALE GENOMIC DNA]</scope>
    <source>
        <strain evidence="2 4">BIOML-A1</strain>
    </source>
</reference>
<dbReference type="EMBL" id="VVND01000013">
    <property type="protein sequence ID" value="KAA3159062.1"/>
    <property type="molecule type" value="Genomic_DNA"/>
</dbReference>
<dbReference type="EMBL" id="JAWDES010000004">
    <property type="protein sequence ID" value="MDU0259544.1"/>
    <property type="molecule type" value="Genomic_DNA"/>
</dbReference>
<dbReference type="Proteomes" id="UP001181347">
    <property type="component" value="Unassembled WGS sequence"/>
</dbReference>
<protein>
    <submittedName>
        <fullName evidence="3">Zinc finger domain-containing protein</fullName>
    </submittedName>
</protein>
<dbReference type="Proteomes" id="UP001055105">
    <property type="component" value="Unassembled WGS sequence"/>
</dbReference>
<organism evidence="3 5">
    <name type="scientific">Alistipes finegoldii</name>
    <dbReference type="NCBI Taxonomy" id="214856"/>
    <lineage>
        <taxon>Bacteria</taxon>
        <taxon>Pseudomonadati</taxon>
        <taxon>Bacteroidota</taxon>
        <taxon>Bacteroidia</taxon>
        <taxon>Bacteroidales</taxon>
        <taxon>Rikenellaceae</taxon>
        <taxon>Alistipes</taxon>
    </lineage>
</organism>
<keyword evidence="4" id="KW-1185">Reference proteome</keyword>
<proteinExistence type="predicted"/>
<reference evidence="1" key="2">
    <citation type="submission" date="2022-01" db="EMBL/GenBank/DDBJ databases">
        <title>Novel bile acid biosynthetic pathways are enriched in the microbiome of centenarians.</title>
        <authorList>
            <person name="Sato Y."/>
            <person name="Atarashi K."/>
            <person name="Plichta R.D."/>
            <person name="Arai Y."/>
            <person name="Sasajima S."/>
            <person name="Kearney M.S."/>
            <person name="Suda W."/>
            <person name="Takeshita K."/>
            <person name="Sasaki T."/>
            <person name="Okamoto S."/>
            <person name="Skelly N.A."/>
            <person name="Okamura Y."/>
            <person name="Vlamakis H."/>
            <person name="Li Y."/>
            <person name="Tanoue T."/>
            <person name="Takei H."/>
            <person name="Nittono H."/>
            <person name="Narushima S."/>
            <person name="Irie J."/>
            <person name="Itoh H."/>
            <person name="Moriya K."/>
            <person name="Sugiura Y."/>
            <person name="Suematsu M."/>
            <person name="Moritoki N."/>
            <person name="Shibata S."/>
            <person name="Littman R.D."/>
            <person name="Fischbach A.M."/>
            <person name="Uwamino Y."/>
            <person name="Inoue T."/>
            <person name="Honda A."/>
            <person name="Hattori M."/>
            <person name="Murai T."/>
            <person name="Xavier J.R."/>
            <person name="Hirose N."/>
            <person name="Honda K."/>
        </authorList>
    </citation>
    <scope>NUCLEOTIDE SEQUENCE</scope>
    <source>
        <strain evidence="1">CE91-St16</strain>
    </source>
</reference>
<dbReference type="AlphaFoldDB" id="A0A5B5VPT2"/>
<name>A0A5B5VPT2_9BACT</name>
<evidence type="ECO:0000313" key="5">
    <source>
        <dbReference type="Proteomes" id="UP001181347"/>
    </source>
</evidence>
<gene>
    <name evidence="1" type="ORF">CE91St16_27400</name>
    <name evidence="2" type="ORF">F2A26_09305</name>
    <name evidence="3" type="ORF">RVH17_05335</name>
</gene>